<reference evidence="1 2" key="1">
    <citation type="submission" date="2018-07" db="EMBL/GenBank/DDBJ databases">
        <title>Bacillus sp. YLB-04 draft genome sequence.</title>
        <authorList>
            <person name="Yu L."/>
            <person name="Tang X."/>
        </authorList>
    </citation>
    <scope>NUCLEOTIDE SEQUENCE [LARGE SCALE GENOMIC DNA]</scope>
    <source>
        <strain evidence="1 2">YLB-04</strain>
    </source>
</reference>
<organism evidence="1 2">
    <name type="scientific">Neobacillus piezotolerans</name>
    <dbReference type="NCBI Taxonomy" id="2259171"/>
    <lineage>
        <taxon>Bacteria</taxon>
        <taxon>Bacillati</taxon>
        <taxon>Bacillota</taxon>
        <taxon>Bacilli</taxon>
        <taxon>Bacillales</taxon>
        <taxon>Bacillaceae</taxon>
        <taxon>Neobacillus</taxon>
    </lineage>
</organism>
<keyword evidence="2" id="KW-1185">Reference proteome</keyword>
<accession>A0A3D8GSV0</accession>
<evidence type="ECO:0000313" key="2">
    <source>
        <dbReference type="Proteomes" id="UP000257144"/>
    </source>
</evidence>
<sequence>METAKGKRPLNWQFSGLSYITGGFYQVCPSLLKIYTLYRLNQQKKPAESAGVCGEVRGAD</sequence>
<dbReference type="Proteomes" id="UP000257144">
    <property type="component" value="Unassembled WGS sequence"/>
</dbReference>
<dbReference type="EMBL" id="QNQT01000002">
    <property type="protein sequence ID" value="RDU37535.1"/>
    <property type="molecule type" value="Genomic_DNA"/>
</dbReference>
<evidence type="ECO:0000313" key="1">
    <source>
        <dbReference type="EMBL" id="RDU37535.1"/>
    </source>
</evidence>
<name>A0A3D8GSV0_9BACI</name>
<proteinExistence type="predicted"/>
<dbReference type="AlphaFoldDB" id="A0A3D8GSV0"/>
<protein>
    <submittedName>
        <fullName evidence="1">Uncharacterized protein</fullName>
    </submittedName>
</protein>
<gene>
    <name evidence="1" type="ORF">DRW41_06740</name>
</gene>
<comment type="caution">
    <text evidence="1">The sequence shown here is derived from an EMBL/GenBank/DDBJ whole genome shotgun (WGS) entry which is preliminary data.</text>
</comment>